<dbReference type="Proteomes" id="UP000245999">
    <property type="component" value="Chromosome"/>
</dbReference>
<dbReference type="RefSeq" id="WP_109655605.1">
    <property type="nucleotide sequence ID" value="NZ_CP029145.1"/>
</dbReference>
<evidence type="ECO:0008006" key="4">
    <source>
        <dbReference type="Google" id="ProtNLM"/>
    </source>
</evidence>
<gene>
    <name evidence="2" type="ORF">DDQ68_06675</name>
</gene>
<dbReference type="EMBL" id="CP029145">
    <property type="protein sequence ID" value="AWM32499.1"/>
    <property type="molecule type" value="Genomic_DNA"/>
</dbReference>
<evidence type="ECO:0000313" key="3">
    <source>
        <dbReference type="Proteomes" id="UP000245999"/>
    </source>
</evidence>
<reference evidence="3" key="1">
    <citation type="submission" date="2018-04" db="EMBL/GenBank/DDBJ databases">
        <title>Complete genome of Antarctic heterotrophic bacterium Hymenobacter nivis.</title>
        <authorList>
            <person name="Terashima M."/>
        </authorList>
    </citation>
    <scope>NUCLEOTIDE SEQUENCE [LARGE SCALE GENOMIC DNA]</scope>
    <source>
        <strain evidence="3">NBRC 111535</strain>
    </source>
</reference>
<evidence type="ECO:0000256" key="1">
    <source>
        <dbReference type="SAM" id="SignalP"/>
    </source>
</evidence>
<accession>A0A2Z3GFJ2</accession>
<dbReference type="PROSITE" id="PS51257">
    <property type="entry name" value="PROKAR_LIPOPROTEIN"/>
    <property type="match status" value="1"/>
</dbReference>
<evidence type="ECO:0000313" key="2">
    <source>
        <dbReference type="EMBL" id="AWM32499.1"/>
    </source>
</evidence>
<feature type="chain" id="PRO_5016339573" description="Lipoprotein" evidence="1">
    <location>
        <begin position="26"/>
        <end position="225"/>
    </location>
</feature>
<feature type="signal peptide" evidence="1">
    <location>
        <begin position="1"/>
        <end position="25"/>
    </location>
</feature>
<proteinExistence type="predicted"/>
<name>A0A2Z3GFJ2_9BACT</name>
<sequence length="225" mass="23799">MKTQSIPLFKPAARLLSAALLLAVAAGCSKSEEVVAPTIANEALTTTILTLTNTANPSDVVTAQWEQLLDNKGQPLPPDVSKANLALKANATYTGQLGVLDKSQTPTFDVGKEIGESRTTYHHFFYQPLPTNQSYVIPAPTGADTYPTPIPTPLPSTTPLNLTVTTTDVDTNSPPLPLGLKTSFKTGAASTGYLRVVLRHQPNTKDGTYAPGSTDLDVGLNVTIQ</sequence>
<protein>
    <recommendedName>
        <fullName evidence="4">Lipoprotein</fullName>
    </recommendedName>
</protein>
<dbReference type="KEGG" id="hnv:DDQ68_06675"/>
<organism evidence="2 3">
    <name type="scientific">Hymenobacter nivis</name>
    <dbReference type="NCBI Taxonomy" id="1850093"/>
    <lineage>
        <taxon>Bacteria</taxon>
        <taxon>Pseudomonadati</taxon>
        <taxon>Bacteroidota</taxon>
        <taxon>Cytophagia</taxon>
        <taxon>Cytophagales</taxon>
        <taxon>Hymenobacteraceae</taxon>
        <taxon>Hymenobacter</taxon>
    </lineage>
</organism>
<keyword evidence="3" id="KW-1185">Reference proteome</keyword>
<keyword evidence="1" id="KW-0732">Signal</keyword>
<dbReference type="OrthoDB" id="713689at2"/>
<dbReference type="AlphaFoldDB" id="A0A2Z3GFJ2"/>